<protein>
    <submittedName>
        <fullName evidence="1">Uncharacterized protein</fullName>
    </submittedName>
</protein>
<reference evidence="1 2" key="1">
    <citation type="submission" date="2007-03" db="EMBL/GenBank/DDBJ databases">
        <authorList>
            <person name="Fulton L."/>
            <person name="Clifton S."/>
            <person name="Fulton B."/>
            <person name="Xu J."/>
            <person name="Minx P."/>
            <person name="Pepin K.H."/>
            <person name="Johnson M."/>
            <person name="Thiruvilangam P."/>
            <person name="Bhonagiri V."/>
            <person name="Nash W.E."/>
            <person name="Mardis E.R."/>
            <person name="Wilson R.K."/>
        </authorList>
    </citation>
    <scope>NUCLEOTIDE SEQUENCE [LARGE SCALE GENOMIC DNA]</scope>
    <source>
        <strain evidence="1 2">ATCC 29174</strain>
    </source>
</reference>
<dbReference type="Proteomes" id="UP000006002">
    <property type="component" value="Unassembled WGS sequence"/>
</dbReference>
<dbReference type="HOGENOM" id="CLU_2858773_0_0_9"/>
<name>A5ZUV7_9FIRM</name>
<sequence length="64" mass="6771">MKSNKPASGSVNSFSLKQIFDDGKKEEHSSQYTGNSSDAINNKAGEFCVRTEASICPASESAAI</sequence>
<evidence type="ECO:0000313" key="2">
    <source>
        <dbReference type="Proteomes" id="UP000006002"/>
    </source>
</evidence>
<proteinExistence type="predicted"/>
<reference evidence="1 2" key="2">
    <citation type="submission" date="2007-04" db="EMBL/GenBank/DDBJ databases">
        <title>Draft genome sequence of Ruminococcus obeum (ATCC 29174).</title>
        <authorList>
            <person name="Sudarsanam P."/>
            <person name="Ley R."/>
            <person name="Guruge J."/>
            <person name="Turnbaugh P.J."/>
            <person name="Mahowald M."/>
            <person name="Liep D."/>
            <person name="Gordon J."/>
        </authorList>
    </citation>
    <scope>NUCLEOTIDE SEQUENCE [LARGE SCALE GENOMIC DNA]</scope>
    <source>
        <strain evidence="1 2">ATCC 29174</strain>
    </source>
</reference>
<dbReference type="AlphaFoldDB" id="A5ZUV7"/>
<comment type="caution">
    <text evidence="1">The sequence shown here is derived from an EMBL/GenBank/DDBJ whole genome shotgun (WGS) entry which is preliminary data.</text>
</comment>
<evidence type="ECO:0000313" key="1">
    <source>
        <dbReference type="EMBL" id="EDM86641.1"/>
    </source>
</evidence>
<gene>
    <name evidence="1" type="ORF">RUMOBE_02791</name>
</gene>
<dbReference type="EMBL" id="AAVO02000013">
    <property type="protein sequence ID" value="EDM86641.1"/>
    <property type="molecule type" value="Genomic_DNA"/>
</dbReference>
<organism evidence="1 2">
    <name type="scientific">Blautia obeum ATCC 29174</name>
    <dbReference type="NCBI Taxonomy" id="411459"/>
    <lineage>
        <taxon>Bacteria</taxon>
        <taxon>Bacillati</taxon>
        <taxon>Bacillota</taxon>
        <taxon>Clostridia</taxon>
        <taxon>Lachnospirales</taxon>
        <taxon>Lachnospiraceae</taxon>
        <taxon>Blautia</taxon>
    </lineage>
</organism>
<accession>A5ZUV7</accession>